<reference evidence="10" key="1">
    <citation type="submission" date="2023-06" db="EMBL/GenBank/DDBJ databases">
        <authorList>
            <person name="Delattre M."/>
        </authorList>
    </citation>
    <scope>NUCLEOTIDE SEQUENCE</scope>
    <source>
        <strain evidence="10">AF72</strain>
    </source>
</reference>
<evidence type="ECO:0000256" key="8">
    <source>
        <dbReference type="ARBA" id="ARBA00035528"/>
    </source>
</evidence>
<evidence type="ECO:0000256" key="3">
    <source>
        <dbReference type="ARBA" id="ARBA00022946"/>
    </source>
</evidence>
<evidence type="ECO:0000256" key="4">
    <source>
        <dbReference type="ARBA" id="ARBA00022980"/>
    </source>
</evidence>
<evidence type="ECO:0000313" key="11">
    <source>
        <dbReference type="Proteomes" id="UP001177023"/>
    </source>
</evidence>
<keyword evidence="4" id="KW-0689">Ribosomal protein</keyword>
<keyword evidence="6" id="KW-0687">Ribonucleoprotein</keyword>
<dbReference type="GO" id="GO:0005763">
    <property type="term" value="C:mitochondrial small ribosomal subunit"/>
    <property type="evidence" value="ECO:0007669"/>
    <property type="project" value="TreeGrafter"/>
</dbReference>
<dbReference type="GO" id="GO:0003723">
    <property type="term" value="F:RNA binding"/>
    <property type="evidence" value="ECO:0007669"/>
    <property type="project" value="TreeGrafter"/>
</dbReference>
<dbReference type="InterPro" id="IPR009068">
    <property type="entry name" value="uS15_NS1_RNA-bd_sf"/>
</dbReference>
<keyword evidence="3" id="KW-0809">Transit peptide</keyword>
<comment type="subcellular location">
    <subcellularLocation>
        <location evidence="1">Mitochondrion</location>
    </subcellularLocation>
</comment>
<dbReference type="GO" id="GO:0003735">
    <property type="term" value="F:structural constituent of ribosome"/>
    <property type="evidence" value="ECO:0007669"/>
    <property type="project" value="InterPro"/>
</dbReference>
<dbReference type="PANTHER" id="PTHR46685">
    <property type="entry name" value="28S RIBOSOMAL PROTEIN S15, MITOCHONDRIAL"/>
    <property type="match status" value="1"/>
</dbReference>
<keyword evidence="9" id="KW-0175">Coiled coil</keyword>
<evidence type="ECO:0000313" key="10">
    <source>
        <dbReference type="EMBL" id="CAJ0574302.1"/>
    </source>
</evidence>
<comment type="similarity">
    <text evidence="2">Belongs to the universal ribosomal protein uS15 family.</text>
</comment>
<organism evidence="10 11">
    <name type="scientific">Mesorhabditis spiculigera</name>
    <dbReference type="NCBI Taxonomy" id="96644"/>
    <lineage>
        <taxon>Eukaryota</taxon>
        <taxon>Metazoa</taxon>
        <taxon>Ecdysozoa</taxon>
        <taxon>Nematoda</taxon>
        <taxon>Chromadorea</taxon>
        <taxon>Rhabditida</taxon>
        <taxon>Rhabditina</taxon>
        <taxon>Rhabditomorpha</taxon>
        <taxon>Rhabditoidea</taxon>
        <taxon>Rhabditidae</taxon>
        <taxon>Mesorhabditinae</taxon>
        <taxon>Mesorhabditis</taxon>
    </lineage>
</organism>
<dbReference type="SMART" id="SM01387">
    <property type="entry name" value="Ribosomal_S15"/>
    <property type="match status" value="1"/>
</dbReference>
<evidence type="ECO:0000256" key="2">
    <source>
        <dbReference type="ARBA" id="ARBA00008434"/>
    </source>
</evidence>
<accession>A0AA36CS42</accession>
<dbReference type="SUPFAM" id="SSF47060">
    <property type="entry name" value="S15/NS1 RNA-binding domain"/>
    <property type="match status" value="1"/>
</dbReference>
<protein>
    <recommendedName>
        <fullName evidence="7">Small ribosomal subunit protein uS15m</fullName>
    </recommendedName>
    <alternativeName>
        <fullName evidence="8">28S ribosomal protein S15, mitochondrial</fullName>
    </alternativeName>
</protein>
<feature type="coiled-coil region" evidence="9">
    <location>
        <begin position="238"/>
        <end position="294"/>
    </location>
</feature>
<evidence type="ECO:0000256" key="1">
    <source>
        <dbReference type="ARBA" id="ARBA00004173"/>
    </source>
</evidence>
<evidence type="ECO:0000256" key="9">
    <source>
        <dbReference type="SAM" id="Coils"/>
    </source>
</evidence>
<proteinExistence type="inferred from homology"/>
<name>A0AA36CS42_9BILA</name>
<comment type="caution">
    <text evidence="10">The sequence shown here is derived from an EMBL/GenBank/DDBJ whole genome shotgun (WGS) entry which is preliminary data.</text>
</comment>
<dbReference type="InterPro" id="IPR052137">
    <property type="entry name" value="uS15_ribosomal"/>
</dbReference>
<dbReference type="GO" id="GO:0032543">
    <property type="term" value="P:mitochondrial translation"/>
    <property type="evidence" value="ECO:0007669"/>
    <property type="project" value="TreeGrafter"/>
</dbReference>
<keyword evidence="5" id="KW-0496">Mitochondrion</keyword>
<dbReference type="Proteomes" id="UP001177023">
    <property type="component" value="Unassembled WGS sequence"/>
</dbReference>
<dbReference type="Gene3D" id="1.10.287.10">
    <property type="entry name" value="S15/NS1, RNA-binding"/>
    <property type="match status" value="1"/>
</dbReference>
<gene>
    <name evidence="10" type="ORF">MSPICULIGERA_LOCUS12641</name>
</gene>
<dbReference type="EMBL" id="CATQJA010002629">
    <property type="protein sequence ID" value="CAJ0574302.1"/>
    <property type="molecule type" value="Genomic_DNA"/>
</dbReference>
<dbReference type="InterPro" id="IPR000589">
    <property type="entry name" value="Ribosomal_uS15"/>
</dbReference>
<evidence type="ECO:0000256" key="7">
    <source>
        <dbReference type="ARBA" id="ARBA00035249"/>
    </source>
</evidence>
<dbReference type="AlphaFoldDB" id="A0AA36CS42"/>
<evidence type="ECO:0000256" key="5">
    <source>
        <dbReference type="ARBA" id="ARBA00023128"/>
    </source>
</evidence>
<sequence length="335" mass="39789">MNTAARRTIHISATLARGRNTYFEKHKLVTDPAKQDPNYFEDLARKLPLDDNYIDQLKMIYTDKVMSERDLTMKASDNLIADKVTYGLPQLDMTAPRPPYTNVDALKDAPESVKKIFSLDFGTRRDLTSEWKRVMIEQVNHHALDNASHEKKIALCTALIRHWSMIVDDIFRKNVRPRKPTWLTHRIWLVIGQRRRLLRELREIDEEAFQKVIKELKIAYHVQKQPEHVKTRKAWSEAQLLMRVKEEKEKKLEDLHQRYIKELEEKKDEMKAKREKLEKERQEIEKRMKDLLILEGKVTENVVGEYKMPLVGQFTEAINHAQLFYHPKPDMVRNQ</sequence>
<dbReference type="PANTHER" id="PTHR46685:SF1">
    <property type="entry name" value="SMALL RIBOSOMAL SUBUNIT PROTEIN US15M"/>
    <property type="match status" value="1"/>
</dbReference>
<feature type="non-terminal residue" evidence="10">
    <location>
        <position position="1"/>
    </location>
</feature>
<keyword evidence="11" id="KW-1185">Reference proteome</keyword>
<evidence type="ECO:0000256" key="6">
    <source>
        <dbReference type="ARBA" id="ARBA00023274"/>
    </source>
</evidence>